<dbReference type="RefSeq" id="WP_341404498.1">
    <property type="nucleotide sequence ID" value="NZ_JBBUKT010000003.1"/>
</dbReference>
<keyword evidence="3 5" id="KW-0067">ATP-binding</keyword>
<dbReference type="Gene3D" id="3.40.50.300">
    <property type="entry name" value="P-loop containing nucleotide triphosphate hydrolases"/>
    <property type="match status" value="1"/>
</dbReference>
<dbReference type="SMART" id="SM00382">
    <property type="entry name" value="AAA"/>
    <property type="match status" value="1"/>
</dbReference>
<proteinExistence type="predicted"/>
<evidence type="ECO:0000313" key="6">
    <source>
        <dbReference type="Proteomes" id="UP001371305"/>
    </source>
</evidence>
<dbReference type="InterPro" id="IPR003593">
    <property type="entry name" value="AAA+_ATPase"/>
</dbReference>
<dbReference type="SUPFAM" id="SSF52540">
    <property type="entry name" value="P-loop containing nucleoside triphosphate hydrolases"/>
    <property type="match status" value="1"/>
</dbReference>
<name>A0ABU9AV51_9BACT</name>
<evidence type="ECO:0000313" key="5">
    <source>
        <dbReference type="EMBL" id="MEK7950897.1"/>
    </source>
</evidence>
<dbReference type="InterPro" id="IPR027417">
    <property type="entry name" value="P-loop_NTPase"/>
</dbReference>
<keyword evidence="6" id="KW-1185">Reference proteome</keyword>
<dbReference type="PANTHER" id="PTHR42939:SF1">
    <property type="entry name" value="ABC TRANSPORTER ATP-BINDING PROTEIN ALBC-RELATED"/>
    <property type="match status" value="1"/>
</dbReference>
<evidence type="ECO:0000256" key="2">
    <source>
        <dbReference type="ARBA" id="ARBA00022741"/>
    </source>
</evidence>
<dbReference type="GO" id="GO:0005524">
    <property type="term" value="F:ATP binding"/>
    <property type="evidence" value="ECO:0007669"/>
    <property type="project" value="UniProtKB-KW"/>
</dbReference>
<keyword evidence="1" id="KW-0813">Transport</keyword>
<dbReference type="PROSITE" id="PS50893">
    <property type="entry name" value="ABC_TRANSPORTER_2"/>
    <property type="match status" value="1"/>
</dbReference>
<accession>A0ABU9AV51</accession>
<dbReference type="Pfam" id="PF00005">
    <property type="entry name" value="ABC_tran"/>
    <property type="match status" value="1"/>
</dbReference>
<feature type="domain" description="ABC transporter" evidence="4">
    <location>
        <begin position="2"/>
        <end position="229"/>
    </location>
</feature>
<dbReference type="InterPro" id="IPR003439">
    <property type="entry name" value="ABC_transporter-like_ATP-bd"/>
</dbReference>
<comment type="caution">
    <text evidence="5">The sequence shown here is derived from an EMBL/GenBank/DDBJ whole genome shotgun (WGS) entry which is preliminary data.</text>
</comment>
<dbReference type="EMBL" id="JBBUKT010000003">
    <property type="protein sequence ID" value="MEK7950897.1"/>
    <property type="molecule type" value="Genomic_DNA"/>
</dbReference>
<evidence type="ECO:0000256" key="1">
    <source>
        <dbReference type="ARBA" id="ARBA00022448"/>
    </source>
</evidence>
<dbReference type="InterPro" id="IPR051782">
    <property type="entry name" value="ABC_Transporter_VariousFunc"/>
</dbReference>
<protein>
    <submittedName>
        <fullName evidence="5">ABC transporter ATP-binding protein</fullName>
    </submittedName>
</protein>
<keyword evidence="2" id="KW-0547">Nucleotide-binding</keyword>
<evidence type="ECO:0000259" key="4">
    <source>
        <dbReference type="PROSITE" id="PS50893"/>
    </source>
</evidence>
<sequence length="303" mass="34451">MITIRGLKKHFRRNEALHGIDLDVPEGKVTAFLGPNGAGKTTTIKCAMNLLDRDAGSVEVLGTDARTLKPEHWQRIGYVSENQKMPGWMTVPQLLDYVRPMYGEHWDRDFEKKLLADFDLPLKTKLRSLSRGQWMKASLVSSLAYRPRLVVLDEPFSGLDPLVRDEFLSGLLELTETEGWTVWISSHDIEEVERFADRVAILNNGRVDLQDDVEAIQSRFRAIEIGLSDESASPSGIPENWLNLQVQGRIARFTDSNYDESSSNVDCRRLFPGLVRHEARPINLREIFVALAKSYRSQRQGKS</sequence>
<dbReference type="CDD" id="cd03230">
    <property type="entry name" value="ABC_DR_subfamily_A"/>
    <property type="match status" value="1"/>
</dbReference>
<reference evidence="5 6" key="1">
    <citation type="submission" date="2024-04" db="EMBL/GenBank/DDBJ databases">
        <title>Luteolibacter sp. isolated from soil.</title>
        <authorList>
            <person name="An J."/>
        </authorList>
    </citation>
    <scope>NUCLEOTIDE SEQUENCE [LARGE SCALE GENOMIC DNA]</scope>
    <source>
        <strain evidence="5 6">Y139</strain>
    </source>
</reference>
<gene>
    <name evidence="5" type="ORF">WKV53_10335</name>
</gene>
<evidence type="ECO:0000256" key="3">
    <source>
        <dbReference type="ARBA" id="ARBA00022840"/>
    </source>
</evidence>
<organism evidence="5 6">
    <name type="scientific">Luteolibacter soli</name>
    <dbReference type="NCBI Taxonomy" id="3135280"/>
    <lineage>
        <taxon>Bacteria</taxon>
        <taxon>Pseudomonadati</taxon>
        <taxon>Verrucomicrobiota</taxon>
        <taxon>Verrucomicrobiia</taxon>
        <taxon>Verrucomicrobiales</taxon>
        <taxon>Verrucomicrobiaceae</taxon>
        <taxon>Luteolibacter</taxon>
    </lineage>
</organism>
<dbReference type="Proteomes" id="UP001371305">
    <property type="component" value="Unassembled WGS sequence"/>
</dbReference>
<dbReference type="PANTHER" id="PTHR42939">
    <property type="entry name" value="ABC TRANSPORTER ATP-BINDING PROTEIN ALBC-RELATED"/>
    <property type="match status" value="1"/>
</dbReference>